<dbReference type="Pfam" id="PF04542">
    <property type="entry name" value="Sigma70_r2"/>
    <property type="match status" value="1"/>
</dbReference>
<dbReference type="EMBL" id="AJYA01000074">
    <property type="protein sequence ID" value="EIM72855.1"/>
    <property type="molecule type" value="Genomic_DNA"/>
</dbReference>
<dbReference type="SUPFAM" id="SSF88946">
    <property type="entry name" value="Sigma2 domain of RNA polymerase sigma factors"/>
    <property type="match status" value="1"/>
</dbReference>
<dbReference type="CDD" id="cd06171">
    <property type="entry name" value="Sigma70_r4"/>
    <property type="match status" value="1"/>
</dbReference>
<evidence type="ECO:0000256" key="5">
    <source>
        <dbReference type="ARBA" id="ARBA00023163"/>
    </source>
</evidence>
<evidence type="ECO:0000259" key="6">
    <source>
        <dbReference type="Pfam" id="PF04542"/>
    </source>
</evidence>
<dbReference type="Pfam" id="PF08281">
    <property type="entry name" value="Sigma70_r4_2"/>
    <property type="match status" value="1"/>
</dbReference>
<dbReference type="GO" id="GO:0003677">
    <property type="term" value="F:DNA binding"/>
    <property type="evidence" value="ECO:0007669"/>
    <property type="project" value="UniProtKB-KW"/>
</dbReference>
<dbReference type="GO" id="GO:0006352">
    <property type="term" value="P:DNA-templated transcription initiation"/>
    <property type="evidence" value="ECO:0007669"/>
    <property type="project" value="InterPro"/>
</dbReference>
<evidence type="ECO:0000256" key="1">
    <source>
        <dbReference type="ARBA" id="ARBA00010641"/>
    </source>
</evidence>
<dbReference type="InterPro" id="IPR013324">
    <property type="entry name" value="RNA_pol_sigma_r3/r4-like"/>
</dbReference>
<dbReference type="Gene3D" id="1.10.1740.10">
    <property type="match status" value="1"/>
</dbReference>
<evidence type="ECO:0000313" key="9">
    <source>
        <dbReference type="Proteomes" id="UP000005551"/>
    </source>
</evidence>
<dbReference type="InterPro" id="IPR014284">
    <property type="entry name" value="RNA_pol_sigma-70_dom"/>
</dbReference>
<dbReference type="InterPro" id="IPR013325">
    <property type="entry name" value="RNA_pol_sigma_r2"/>
</dbReference>
<dbReference type="SUPFAM" id="SSF88659">
    <property type="entry name" value="Sigma3 and sigma4 domains of RNA polymerase sigma factors"/>
    <property type="match status" value="1"/>
</dbReference>
<protein>
    <submittedName>
        <fullName evidence="8">ECF subfamily RNA polymerase sigma-24 subunit</fullName>
    </submittedName>
</protein>
<keyword evidence="2" id="KW-0805">Transcription regulation</keyword>
<keyword evidence="4" id="KW-0238">DNA-binding</keyword>
<name>I5BTF3_9BACT</name>
<evidence type="ECO:0000256" key="4">
    <source>
        <dbReference type="ARBA" id="ARBA00023125"/>
    </source>
</evidence>
<keyword evidence="5" id="KW-0804">Transcription</keyword>
<dbReference type="InterPro" id="IPR013249">
    <property type="entry name" value="RNA_pol_sigma70_r4_t2"/>
</dbReference>
<dbReference type="PANTHER" id="PTHR43133">
    <property type="entry name" value="RNA POLYMERASE ECF-TYPE SIGMA FACTO"/>
    <property type="match status" value="1"/>
</dbReference>
<dbReference type="GO" id="GO:0016987">
    <property type="term" value="F:sigma factor activity"/>
    <property type="evidence" value="ECO:0007669"/>
    <property type="project" value="UniProtKB-KW"/>
</dbReference>
<feature type="domain" description="RNA polymerase sigma-70 region 2" evidence="6">
    <location>
        <begin position="28"/>
        <end position="74"/>
    </location>
</feature>
<gene>
    <name evidence="8" type="ORF">A3SI_19276</name>
</gene>
<dbReference type="STRING" id="1189621.A3SI_19276"/>
<comment type="caution">
    <text evidence="8">The sequence shown here is derived from an EMBL/GenBank/DDBJ whole genome shotgun (WGS) entry which is preliminary data.</text>
</comment>
<reference evidence="8 9" key="1">
    <citation type="submission" date="2012-05" db="EMBL/GenBank/DDBJ databases">
        <title>Genome sequence of Nitritalea halalkaliphila LW7.</title>
        <authorList>
            <person name="Jangir P.K."/>
            <person name="Singh A."/>
            <person name="Shivaji S."/>
            <person name="Sharma R."/>
        </authorList>
    </citation>
    <scope>NUCLEOTIDE SEQUENCE [LARGE SCALE GENOMIC DNA]</scope>
    <source>
        <strain evidence="8 9">LW7</strain>
    </source>
</reference>
<evidence type="ECO:0000313" key="8">
    <source>
        <dbReference type="EMBL" id="EIM72855.1"/>
    </source>
</evidence>
<keyword evidence="3" id="KW-0731">Sigma factor</keyword>
<dbReference type="NCBIfam" id="TIGR02937">
    <property type="entry name" value="sigma70-ECF"/>
    <property type="match status" value="1"/>
</dbReference>
<feature type="domain" description="RNA polymerase sigma factor 70 region 4 type 2" evidence="7">
    <location>
        <begin position="101"/>
        <end position="149"/>
    </location>
</feature>
<dbReference type="AlphaFoldDB" id="I5BTF3"/>
<organism evidence="8 9">
    <name type="scientific">Nitritalea halalkaliphila LW7</name>
    <dbReference type="NCBI Taxonomy" id="1189621"/>
    <lineage>
        <taxon>Bacteria</taxon>
        <taxon>Pseudomonadati</taxon>
        <taxon>Bacteroidota</taxon>
        <taxon>Cytophagia</taxon>
        <taxon>Cytophagales</taxon>
        <taxon>Cyclobacteriaceae</taxon>
        <taxon>Nitritalea</taxon>
    </lineage>
</organism>
<dbReference type="Gene3D" id="1.10.10.10">
    <property type="entry name" value="Winged helix-like DNA-binding domain superfamily/Winged helix DNA-binding domain"/>
    <property type="match status" value="1"/>
</dbReference>
<evidence type="ECO:0000256" key="2">
    <source>
        <dbReference type="ARBA" id="ARBA00023015"/>
    </source>
</evidence>
<evidence type="ECO:0000259" key="7">
    <source>
        <dbReference type="Pfam" id="PF08281"/>
    </source>
</evidence>
<dbReference type="Proteomes" id="UP000005551">
    <property type="component" value="Unassembled WGS sequence"/>
</dbReference>
<dbReference type="InterPro" id="IPR036388">
    <property type="entry name" value="WH-like_DNA-bd_sf"/>
</dbReference>
<keyword evidence="9" id="KW-1185">Reference proteome</keyword>
<proteinExistence type="inferred from homology"/>
<dbReference type="RefSeq" id="WP_009057459.1">
    <property type="nucleotide sequence ID" value="NZ_AJYA01000074.1"/>
</dbReference>
<comment type="similarity">
    <text evidence="1">Belongs to the sigma-70 factor family. ECF subfamily.</text>
</comment>
<sequence>MDIPALLRELQAQHGPAFYWARQCCDFDEERAREVLQEVNLKILEGRARFDGRASVKTWLFSVIRLTALEWQRTYRVHYSLEQAPEQEEEPYVAERSVEEQLLGRLSPQQREVLLLVFYHGHTLEEAAAVMQLALGTVRTHYARAKARLKALIEKQEKDEA</sequence>
<evidence type="ECO:0000256" key="3">
    <source>
        <dbReference type="ARBA" id="ARBA00023082"/>
    </source>
</evidence>
<dbReference type="OrthoDB" id="9795666at2"/>
<dbReference type="InterPro" id="IPR007627">
    <property type="entry name" value="RNA_pol_sigma70_r2"/>
</dbReference>
<dbReference type="InterPro" id="IPR039425">
    <property type="entry name" value="RNA_pol_sigma-70-like"/>
</dbReference>
<accession>I5BTF3</accession>
<dbReference type="PANTHER" id="PTHR43133:SF8">
    <property type="entry name" value="RNA POLYMERASE SIGMA FACTOR HI_1459-RELATED"/>
    <property type="match status" value="1"/>
</dbReference>